<feature type="transmembrane region" description="Helical" evidence="1">
    <location>
        <begin position="47"/>
        <end position="68"/>
    </location>
</feature>
<comment type="caution">
    <text evidence="2">The sequence shown here is derived from an EMBL/GenBank/DDBJ whole genome shotgun (WGS) entry which is preliminary data.</text>
</comment>
<keyword evidence="1" id="KW-0812">Transmembrane</keyword>
<proteinExistence type="predicted"/>
<feature type="transmembrane region" description="Helical" evidence="1">
    <location>
        <begin position="22"/>
        <end position="40"/>
    </location>
</feature>
<protein>
    <submittedName>
        <fullName evidence="2">Uncharacterized protein</fullName>
    </submittedName>
</protein>
<feature type="transmembrane region" description="Helical" evidence="1">
    <location>
        <begin position="103"/>
        <end position="122"/>
    </location>
</feature>
<name>A0A0C2JLG8_9ACTN</name>
<gene>
    <name evidence="2" type="ORF">LP52_05200</name>
</gene>
<evidence type="ECO:0000313" key="3">
    <source>
        <dbReference type="Proteomes" id="UP000031675"/>
    </source>
</evidence>
<organism evidence="2 3">
    <name type="scientific">Streptomonospora alba</name>
    <dbReference type="NCBI Taxonomy" id="183763"/>
    <lineage>
        <taxon>Bacteria</taxon>
        <taxon>Bacillati</taxon>
        <taxon>Actinomycetota</taxon>
        <taxon>Actinomycetes</taxon>
        <taxon>Streptosporangiales</taxon>
        <taxon>Nocardiopsidaceae</taxon>
        <taxon>Streptomonospora</taxon>
    </lineage>
</organism>
<dbReference type="Proteomes" id="UP000031675">
    <property type="component" value="Unassembled WGS sequence"/>
</dbReference>
<feature type="transmembrane region" description="Helical" evidence="1">
    <location>
        <begin position="128"/>
        <end position="154"/>
    </location>
</feature>
<keyword evidence="1" id="KW-1133">Transmembrane helix</keyword>
<reference evidence="3" key="1">
    <citation type="journal article" date="2015" name="Chem. Biol.">
        <title>Structure, bioactivity, and resistance mechanism of streptomonomicin, an unusual lasso Peptide from an understudied halophilic actinomycete.</title>
        <authorList>
            <person name="Metelev M."/>
            <person name="Tietz J.I."/>
            <person name="Melby J.O."/>
            <person name="Blair P.M."/>
            <person name="Zhu L."/>
            <person name="Livnat I."/>
            <person name="Severinov K."/>
            <person name="Mitchell D.A."/>
        </authorList>
    </citation>
    <scope>NUCLEOTIDE SEQUENCE [LARGE SCALE GENOMIC DNA]</scope>
    <source>
        <strain evidence="3">YIM 90003</strain>
    </source>
</reference>
<evidence type="ECO:0000256" key="1">
    <source>
        <dbReference type="SAM" id="Phobius"/>
    </source>
</evidence>
<keyword evidence="1" id="KW-0472">Membrane</keyword>
<keyword evidence="3" id="KW-1185">Reference proteome</keyword>
<feature type="transmembrane region" description="Helical" evidence="1">
    <location>
        <begin position="74"/>
        <end position="96"/>
    </location>
</feature>
<accession>A0A0C2JLG8</accession>
<evidence type="ECO:0000313" key="2">
    <source>
        <dbReference type="EMBL" id="KIH99795.1"/>
    </source>
</evidence>
<dbReference type="EMBL" id="JROO01000009">
    <property type="protein sequence ID" value="KIH99795.1"/>
    <property type="molecule type" value="Genomic_DNA"/>
</dbReference>
<dbReference type="AlphaFoldDB" id="A0A0C2JLG8"/>
<sequence length="196" mass="20222">MATLMLSALQLGWLPDSERDHVSMVLITFAFPLQMLGCIFGFLGRDVVVGTAMGILGGTWLATAVVSLNSPPGVATTPTLGVLMLAVSVGLLVAAVGAAKGKLLAAAVLLTASARFALTGGYELAGTPLWATISGLAGVLLCVLAFYGALALLIEDISKRTILPVLRRGDGRASMRGNLGDQTSTIEREAGVREQL</sequence>